<keyword evidence="5 7" id="KW-0573">Peptidoglycan synthesis</keyword>
<dbReference type="InterPro" id="IPR002477">
    <property type="entry name" value="Peptidoglycan-bd-like"/>
</dbReference>
<evidence type="ECO:0000313" key="10">
    <source>
        <dbReference type="EMBL" id="MBZ2209758.1"/>
    </source>
</evidence>
<evidence type="ECO:0000256" key="8">
    <source>
        <dbReference type="SAM" id="SignalP"/>
    </source>
</evidence>
<name>A0ABS7SUY6_9BURK</name>
<feature type="domain" description="L,D-TPase catalytic" evidence="9">
    <location>
        <begin position="299"/>
        <end position="482"/>
    </location>
</feature>
<gene>
    <name evidence="10" type="ORF">I4X03_021040</name>
</gene>
<dbReference type="InterPro" id="IPR005490">
    <property type="entry name" value="LD_TPept_cat_dom"/>
</dbReference>
<dbReference type="InterPro" id="IPR038063">
    <property type="entry name" value="Transpep_catalytic_dom"/>
</dbReference>
<evidence type="ECO:0000259" key="9">
    <source>
        <dbReference type="PROSITE" id="PS52029"/>
    </source>
</evidence>
<dbReference type="EMBL" id="JAFBIL020000009">
    <property type="protein sequence ID" value="MBZ2209758.1"/>
    <property type="molecule type" value="Genomic_DNA"/>
</dbReference>
<feature type="signal peptide" evidence="8">
    <location>
        <begin position="1"/>
        <end position="32"/>
    </location>
</feature>
<dbReference type="PROSITE" id="PS52029">
    <property type="entry name" value="LD_TPASE"/>
    <property type="match status" value="1"/>
</dbReference>
<evidence type="ECO:0000256" key="3">
    <source>
        <dbReference type="ARBA" id="ARBA00022679"/>
    </source>
</evidence>
<dbReference type="Gene3D" id="1.10.101.10">
    <property type="entry name" value="PGBD-like superfamily/PGBD"/>
    <property type="match status" value="1"/>
</dbReference>
<evidence type="ECO:0000256" key="5">
    <source>
        <dbReference type="ARBA" id="ARBA00022984"/>
    </source>
</evidence>
<dbReference type="Gene3D" id="2.40.440.10">
    <property type="entry name" value="L,D-transpeptidase catalytic domain-like"/>
    <property type="match status" value="1"/>
</dbReference>
<dbReference type="SUPFAM" id="SSF141523">
    <property type="entry name" value="L,D-transpeptidase catalytic domain-like"/>
    <property type="match status" value="1"/>
</dbReference>
<feature type="active site" description="Nucleophile" evidence="7">
    <location>
        <position position="454"/>
    </location>
</feature>
<keyword evidence="3" id="KW-0808">Transferase</keyword>
<dbReference type="Pfam" id="PF01471">
    <property type="entry name" value="PG_binding_1"/>
    <property type="match status" value="1"/>
</dbReference>
<evidence type="ECO:0000256" key="4">
    <source>
        <dbReference type="ARBA" id="ARBA00022960"/>
    </source>
</evidence>
<evidence type="ECO:0000256" key="2">
    <source>
        <dbReference type="ARBA" id="ARBA00005992"/>
    </source>
</evidence>
<feature type="chain" id="PRO_5047370075" evidence="8">
    <location>
        <begin position="33"/>
        <end position="534"/>
    </location>
</feature>
<feature type="active site" description="Proton donor/acceptor" evidence="7">
    <location>
        <position position="435"/>
    </location>
</feature>
<dbReference type="PANTHER" id="PTHR41533:SF2">
    <property type="entry name" value="BLR7131 PROTEIN"/>
    <property type="match status" value="1"/>
</dbReference>
<keyword evidence="8" id="KW-0732">Signal</keyword>
<dbReference type="InterPro" id="IPR052905">
    <property type="entry name" value="LD-transpeptidase_YkuD-like"/>
</dbReference>
<accession>A0ABS7SUY6</accession>
<comment type="caution">
    <text evidence="10">The sequence shown here is derived from an EMBL/GenBank/DDBJ whole genome shotgun (WGS) entry which is preliminary data.</text>
</comment>
<dbReference type="InterPro" id="IPR036365">
    <property type="entry name" value="PGBD-like_sf"/>
</dbReference>
<evidence type="ECO:0000256" key="6">
    <source>
        <dbReference type="ARBA" id="ARBA00023316"/>
    </source>
</evidence>
<keyword evidence="6 7" id="KW-0961">Cell wall biogenesis/degradation</keyword>
<comment type="similarity">
    <text evidence="2">Belongs to the YkuD family.</text>
</comment>
<comment type="pathway">
    <text evidence="1 7">Cell wall biogenesis; peptidoglycan biosynthesis.</text>
</comment>
<keyword evidence="4 7" id="KW-0133">Cell shape</keyword>
<dbReference type="SUPFAM" id="SSF47090">
    <property type="entry name" value="PGBD-like"/>
    <property type="match status" value="1"/>
</dbReference>
<evidence type="ECO:0000313" key="11">
    <source>
        <dbReference type="Proteomes" id="UP000809349"/>
    </source>
</evidence>
<dbReference type="CDD" id="cd16913">
    <property type="entry name" value="YkuD_like"/>
    <property type="match status" value="1"/>
</dbReference>
<sequence length="534" mass="58339">MIVILAAALRQGMLAIGLVVALAALAPFQALAADLASARAMAGLDTHSLLQRLYGDGQPRRLWNDDQARQALSALRAAPTHGLDPDDYDIAGLETRFGDQHGAGADGFDRALSTAMLAFLTHLRYGRTQPDIALPPQEPGPLPFDPADYLRAALQQQQPLELAIDAAAPPIPLYRRVQASLQQYRDLAAAAPAWRAPAQLRPGAELRLGKAAPGLRLVRQRLILLGDLEPQASVADPDQYSPQLARAIRAFQSRHGLAETGKPGPQTLAALAVPLSHRVRQLELTLERLRWIPPLRPGRVIVVNVAAYRLWAFDTTADSSAEPLEMRVIVGNAARTPTPLFIGQMRYLEFNPYWNVPRSIALGEIVPRLARNSGYLKQQRMELVSPDGKVQRMPAHAALAELRAGTVRVRQTPGAHNVLGAVKFAMPNPMNIYLHSTSAKELFGKARRDLSHGCIRVERPEALAAFVLADQPQWQGPAIAAAMAPGPVRTVRLSESIPVVLFYATAATDRQGRTLFAEDIYQRDNKLMRAMRAN</sequence>
<evidence type="ECO:0000256" key="1">
    <source>
        <dbReference type="ARBA" id="ARBA00004752"/>
    </source>
</evidence>
<dbReference type="Proteomes" id="UP000809349">
    <property type="component" value="Unassembled WGS sequence"/>
</dbReference>
<reference evidence="10 11" key="1">
    <citation type="submission" date="2021-08" db="EMBL/GenBank/DDBJ databases">
        <title>Massilia sp. R798.</title>
        <authorList>
            <person name="Baek J.H."/>
            <person name="Jung H.S."/>
            <person name="Kim K.R."/>
            <person name="Jeon C.O."/>
        </authorList>
    </citation>
    <scope>NUCLEOTIDE SEQUENCE [LARGE SCALE GENOMIC DNA]</scope>
    <source>
        <strain evidence="10 11">R798</strain>
    </source>
</reference>
<proteinExistence type="inferred from homology"/>
<dbReference type="InterPro" id="IPR045380">
    <property type="entry name" value="LD_TPept_scaffold_dom"/>
</dbReference>
<keyword evidence="11" id="KW-1185">Reference proteome</keyword>
<protein>
    <submittedName>
        <fullName evidence="10">L,D-transpeptidase family protein</fullName>
    </submittedName>
</protein>
<dbReference type="Pfam" id="PF20142">
    <property type="entry name" value="Scaffold"/>
    <property type="match status" value="1"/>
</dbReference>
<evidence type="ECO:0000256" key="7">
    <source>
        <dbReference type="PROSITE-ProRule" id="PRU01373"/>
    </source>
</evidence>
<dbReference type="InterPro" id="IPR036366">
    <property type="entry name" value="PGBDSf"/>
</dbReference>
<dbReference type="RefSeq" id="WP_223470379.1">
    <property type="nucleotide sequence ID" value="NZ_JAFBIL020000009.1"/>
</dbReference>
<organism evidence="10 11">
    <name type="scientific">Massilia soli</name>
    <dbReference type="NCBI Taxonomy" id="2792854"/>
    <lineage>
        <taxon>Bacteria</taxon>
        <taxon>Pseudomonadati</taxon>
        <taxon>Pseudomonadota</taxon>
        <taxon>Betaproteobacteria</taxon>
        <taxon>Burkholderiales</taxon>
        <taxon>Oxalobacteraceae</taxon>
        <taxon>Telluria group</taxon>
        <taxon>Massilia</taxon>
    </lineage>
</organism>
<dbReference type="PANTHER" id="PTHR41533">
    <property type="entry name" value="L,D-TRANSPEPTIDASE HI_1667-RELATED"/>
    <property type="match status" value="1"/>
</dbReference>
<dbReference type="Pfam" id="PF03734">
    <property type="entry name" value="YkuD"/>
    <property type="match status" value="1"/>
</dbReference>